<dbReference type="OrthoDB" id="9796786at2"/>
<gene>
    <name evidence="1" type="ORF">MESMUL_22300</name>
</gene>
<dbReference type="GO" id="GO:0003677">
    <property type="term" value="F:DNA binding"/>
    <property type="evidence" value="ECO:0007669"/>
    <property type="project" value="InterPro"/>
</dbReference>
<organism evidence="1 2">
    <name type="scientific">Mesosutterella multiformis</name>
    <dbReference type="NCBI Taxonomy" id="2259133"/>
    <lineage>
        <taxon>Bacteria</taxon>
        <taxon>Pseudomonadati</taxon>
        <taxon>Pseudomonadota</taxon>
        <taxon>Betaproteobacteria</taxon>
        <taxon>Burkholderiales</taxon>
        <taxon>Sutterellaceae</taxon>
        <taxon>Mesosutterella</taxon>
    </lineage>
</organism>
<evidence type="ECO:0000313" key="2">
    <source>
        <dbReference type="Proteomes" id="UP000266091"/>
    </source>
</evidence>
<sequence>MYQISKNHIAVPPGETIKEQLEIWEITKAEFLSRMGMTEDEIEALLEGDMALTPDIASRLESALSIDKGFWLGLEGLYREDLKKVEEENARMKKRTRS</sequence>
<comment type="caution">
    <text evidence="1">The sequence shown here is derived from an EMBL/GenBank/DDBJ whole genome shotgun (WGS) entry which is preliminary data.</text>
</comment>
<name>A0A388SF15_9BURK</name>
<dbReference type="AlphaFoldDB" id="A0A388SF15"/>
<reference evidence="1 2" key="1">
    <citation type="journal article" date="2018" name="Int. J. Syst. Evol. Microbiol.">
        <title>Mesosutterella multiformis gen. nov., sp. nov., a member of the family Sutterellaceae and Sutterella megalosphaeroides sp. nov., isolated from human faeces.</title>
        <authorList>
            <person name="Sakamoto M."/>
            <person name="Ikeyama N."/>
            <person name="Kunihiro T."/>
            <person name="Iino T."/>
            <person name="Yuki M."/>
            <person name="Ohkuma M."/>
        </authorList>
    </citation>
    <scope>NUCLEOTIDE SEQUENCE [LARGE SCALE GENOMIC DNA]</scope>
    <source>
        <strain evidence="1 2">4NBBH2</strain>
    </source>
</reference>
<dbReference type="Proteomes" id="UP000266091">
    <property type="component" value="Unassembled WGS sequence"/>
</dbReference>
<dbReference type="Gene3D" id="1.10.260.40">
    <property type="entry name" value="lambda repressor-like DNA-binding domains"/>
    <property type="match status" value="1"/>
</dbReference>
<dbReference type="InterPro" id="IPR010982">
    <property type="entry name" value="Lambda_DNA-bd_dom_sf"/>
</dbReference>
<evidence type="ECO:0000313" key="1">
    <source>
        <dbReference type="EMBL" id="GBO94876.1"/>
    </source>
</evidence>
<protein>
    <recommendedName>
        <fullName evidence="3">Transcriptional regulator</fullName>
    </recommendedName>
</protein>
<accession>A0A388SF15</accession>
<dbReference type="EMBL" id="BGZJ01000002">
    <property type="protein sequence ID" value="GBO94876.1"/>
    <property type="molecule type" value="Genomic_DNA"/>
</dbReference>
<dbReference type="RefSeq" id="WP_116271061.1">
    <property type="nucleotide sequence ID" value="NZ_BGZJ01000002.1"/>
</dbReference>
<evidence type="ECO:0008006" key="3">
    <source>
        <dbReference type="Google" id="ProtNLM"/>
    </source>
</evidence>
<dbReference type="SUPFAM" id="SSF47413">
    <property type="entry name" value="lambda repressor-like DNA-binding domains"/>
    <property type="match status" value="1"/>
</dbReference>
<accession>A0A401LJ45</accession>
<keyword evidence="2" id="KW-1185">Reference proteome</keyword>
<proteinExistence type="predicted"/>